<dbReference type="SUPFAM" id="SSF54534">
    <property type="entry name" value="FKBP-like"/>
    <property type="match status" value="1"/>
</dbReference>
<evidence type="ECO:0000256" key="2">
    <source>
        <dbReference type="ARBA" id="ARBA00007656"/>
    </source>
</evidence>
<comment type="similarity">
    <text evidence="2">Belongs to the PpiC/parvulin rotamase family.</text>
</comment>
<dbReference type="PROSITE" id="PS50198">
    <property type="entry name" value="PPIC_PPIASE_2"/>
    <property type="match status" value="1"/>
</dbReference>
<dbReference type="InterPro" id="IPR046357">
    <property type="entry name" value="PPIase_dom_sf"/>
</dbReference>
<reference evidence="7 8" key="1">
    <citation type="journal article" date="2016" name="Nat. Commun.">
        <title>Thousands of microbial genomes shed light on interconnected biogeochemical processes in an aquifer system.</title>
        <authorList>
            <person name="Anantharaman K."/>
            <person name="Brown C.T."/>
            <person name="Hug L.A."/>
            <person name="Sharon I."/>
            <person name="Castelle C.J."/>
            <person name="Probst A.J."/>
            <person name="Thomas B.C."/>
            <person name="Singh A."/>
            <person name="Wilkins M.J."/>
            <person name="Karaoz U."/>
            <person name="Brodie E.L."/>
            <person name="Williams K.H."/>
            <person name="Hubbard S.S."/>
            <person name="Banfield J.F."/>
        </authorList>
    </citation>
    <scope>NUCLEOTIDE SEQUENCE [LARGE SCALE GENOMIC DNA]</scope>
</reference>
<dbReference type="EMBL" id="MFSS01000107">
    <property type="protein sequence ID" value="OGI41948.1"/>
    <property type="molecule type" value="Genomic_DNA"/>
</dbReference>
<protein>
    <recommendedName>
        <fullName evidence="3">peptidylprolyl isomerase</fullName>
        <ecNumber evidence="3">5.2.1.8</ecNumber>
    </recommendedName>
</protein>
<dbReference type="Proteomes" id="UP000177925">
    <property type="component" value="Unassembled WGS sequence"/>
</dbReference>
<dbReference type="PANTHER" id="PTHR47245:SF2">
    <property type="entry name" value="PEPTIDYL-PROLYL CIS-TRANS ISOMERASE HP_0175-RELATED"/>
    <property type="match status" value="1"/>
</dbReference>
<evidence type="ECO:0000259" key="6">
    <source>
        <dbReference type="PROSITE" id="PS50198"/>
    </source>
</evidence>
<proteinExistence type="inferred from homology"/>
<evidence type="ECO:0000256" key="1">
    <source>
        <dbReference type="ARBA" id="ARBA00000971"/>
    </source>
</evidence>
<keyword evidence="4 5" id="KW-0697">Rotamase</keyword>
<evidence type="ECO:0000256" key="3">
    <source>
        <dbReference type="ARBA" id="ARBA00013194"/>
    </source>
</evidence>
<dbReference type="Gene3D" id="1.10.8.1040">
    <property type="match status" value="1"/>
</dbReference>
<dbReference type="PANTHER" id="PTHR47245">
    <property type="entry name" value="PEPTIDYLPROLYL ISOMERASE"/>
    <property type="match status" value="1"/>
</dbReference>
<gene>
    <name evidence="7" type="ORF">A2150_01775</name>
</gene>
<accession>A0A1F6T9Y9</accession>
<dbReference type="InterPro" id="IPR050245">
    <property type="entry name" value="PrsA_foldase"/>
</dbReference>
<dbReference type="Pfam" id="PF13616">
    <property type="entry name" value="Rotamase_3"/>
    <property type="match status" value="1"/>
</dbReference>
<evidence type="ECO:0000313" key="8">
    <source>
        <dbReference type="Proteomes" id="UP000177925"/>
    </source>
</evidence>
<sequence>MTSITPTRGGRPLLLIALLGLGLLVTACEGKKGGDDSKVLATVNGEAITEKDYQDYLKLRQTQQAPISDKEKEKKVVLDEMVNRVLLVQNAVTNKLDEEPDVYFQIKRQRENVLARAMIRKYLKDTPISDDDVKKRYDQEVEKTHKLEYRARHILTETEAEAREIIKQLDKGASFADLAKKKSVDVRSGKEGGDLGWFNQGAMVPEFFDVVVALKKGQTTKDPVKTDFGWHVIKVEDSRPLKVPPFEQIKPNIRQLVQQEKIDAMVKELKDKAKVKIND</sequence>
<keyword evidence="5" id="KW-0413">Isomerase</keyword>
<dbReference type="SUPFAM" id="SSF109998">
    <property type="entry name" value="Triger factor/SurA peptide-binding domain-like"/>
    <property type="match status" value="1"/>
</dbReference>
<evidence type="ECO:0000256" key="4">
    <source>
        <dbReference type="ARBA" id="ARBA00023110"/>
    </source>
</evidence>
<dbReference type="InterPro" id="IPR023058">
    <property type="entry name" value="PPIase_PpiC_CS"/>
</dbReference>
<dbReference type="STRING" id="1817758.A2150_01775"/>
<dbReference type="EC" id="5.2.1.8" evidence="3"/>
<feature type="domain" description="PpiC" evidence="6">
    <location>
        <begin position="146"/>
        <end position="237"/>
    </location>
</feature>
<dbReference type="PROSITE" id="PS01096">
    <property type="entry name" value="PPIC_PPIASE_1"/>
    <property type="match status" value="1"/>
</dbReference>
<dbReference type="InterPro" id="IPR000297">
    <property type="entry name" value="PPIase_PpiC"/>
</dbReference>
<name>A0A1F6T9Y9_9PROT</name>
<comment type="catalytic activity">
    <reaction evidence="1">
        <text>[protein]-peptidylproline (omega=180) = [protein]-peptidylproline (omega=0)</text>
        <dbReference type="Rhea" id="RHEA:16237"/>
        <dbReference type="Rhea" id="RHEA-COMP:10747"/>
        <dbReference type="Rhea" id="RHEA-COMP:10748"/>
        <dbReference type="ChEBI" id="CHEBI:83833"/>
        <dbReference type="ChEBI" id="CHEBI:83834"/>
        <dbReference type="EC" id="5.2.1.8"/>
    </reaction>
</comment>
<dbReference type="InterPro" id="IPR027304">
    <property type="entry name" value="Trigger_fact/SurA_dom_sf"/>
</dbReference>
<organism evidence="7 8">
    <name type="scientific">Candidatus Muproteobacteria bacterium RBG_16_64_11</name>
    <dbReference type="NCBI Taxonomy" id="1817758"/>
    <lineage>
        <taxon>Bacteria</taxon>
        <taxon>Pseudomonadati</taxon>
        <taxon>Pseudomonadota</taxon>
        <taxon>Candidatus Muproteobacteria</taxon>
    </lineage>
</organism>
<comment type="caution">
    <text evidence="7">The sequence shown here is derived from an EMBL/GenBank/DDBJ whole genome shotgun (WGS) entry which is preliminary data.</text>
</comment>
<dbReference type="AlphaFoldDB" id="A0A1F6T9Y9"/>
<evidence type="ECO:0000313" key="7">
    <source>
        <dbReference type="EMBL" id="OGI41948.1"/>
    </source>
</evidence>
<dbReference type="Gene3D" id="3.10.50.40">
    <property type="match status" value="1"/>
</dbReference>
<evidence type="ECO:0000256" key="5">
    <source>
        <dbReference type="PROSITE-ProRule" id="PRU00278"/>
    </source>
</evidence>
<dbReference type="GO" id="GO:0003755">
    <property type="term" value="F:peptidyl-prolyl cis-trans isomerase activity"/>
    <property type="evidence" value="ECO:0007669"/>
    <property type="project" value="UniProtKB-KW"/>
</dbReference>